<dbReference type="EMBL" id="JAWRVE010000156">
    <property type="protein sequence ID" value="KAL1852793.1"/>
    <property type="molecule type" value="Genomic_DNA"/>
</dbReference>
<accession>A0ABR3W497</accession>
<dbReference type="PANTHER" id="PTHR34598">
    <property type="entry name" value="BLL6449 PROTEIN"/>
    <property type="match status" value="1"/>
</dbReference>
<comment type="caution">
    <text evidence="3">The sequence shown here is derived from an EMBL/GenBank/DDBJ whole genome shotgun (WGS) entry which is preliminary data.</text>
</comment>
<evidence type="ECO:0000256" key="2">
    <source>
        <dbReference type="SAM" id="MobiDB-lite"/>
    </source>
</evidence>
<dbReference type="PANTHER" id="PTHR34598:SF3">
    <property type="entry name" value="OXIDOREDUCTASE AN1597"/>
    <property type="match status" value="1"/>
</dbReference>
<proteinExistence type="inferred from homology"/>
<dbReference type="Proteomes" id="UP001583177">
    <property type="component" value="Unassembled WGS sequence"/>
</dbReference>
<comment type="similarity">
    <text evidence="1">Belongs to the asaB hydroxylase/desaturase family.</text>
</comment>
<evidence type="ECO:0000256" key="1">
    <source>
        <dbReference type="ARBA" id="ARBA00023604"/>
    </source>
</evidence>
<evidence type="ECO:0000313" key="4">
    <source>
        <dbReference type="Proteomes" id="UP001583177"/>
    </source>
</evidence>
<keyword evidence="4" id="KW-1185">Reference proteome</keyword>
<protein>
    <submittedName>
        <fullName evidence="3">Uncharacterized protein</fullName>
    </submittedName>
</protein>
<sequence>MSFLEPWVGKQDPPYVRGKVEESFPAKNFTNREFLVEFHDAREAKDTFELDVHGFSFYDHAPISKETIEAIRARNKTVVAETYYPLIESLVKRKTGASKVIIFDHTYRKRDTSLAPGENPDGREQPATLAHCDQ</sequence>
<evidence type="ECO:0000313" key="3">
    <source>
        <dbReference type="EMBL" id="KAL1852793.1"/>
    </source>
</evidence>
<organism evidence="3 4">
    <name type="scientific">Diaporthe australafricana</name>
    <dbReference type="NCBI Taxonomy" id="127596"/>
    <lineage>
        <taxon>Eukaryota</taxon>
        <taxon>Fungi</taxon>
        <taxon>Dikarya</taxon>
        <taxon>Ascomycota</taxon>
        <taxon>Pezizomycotina</taxon>
        <taxon>Sordariomycetes</taxon>
        <taxon>Sordariomycetidae</taxon>
        <taxon>Diaporthales</taxon>
        <taxon>Diaporthaceae</taxon>
        <taxon>Diaporthe</taxon>
    </lineage>
</organism>
<feature type="region of interest" description="Disordered" evidence="2">
    <location>
        <begin position="112"/>
        <end position="134"/>
    </location>
</feature>
<name>A0ABR3W497_9PEZI</name>
<dbReference type="InterPro" id="IPR044053">
    <property type="entry name" value="AsaB-like"/>
</dbReference>
<reference evidence="3 4" key="1">
    <citation type="journal article" date="2024" name="IMA Fungus">
        <title>IMA Genome - F19 : A genome assembly and annotation guide to empower mycologists, including annotated draft genome sequences of Ceratocystis pirilliformis, Diaporthe australafricana, Fusarium ophioides, Paecilomyces lecythidis, and Sporothrix stenoceras.</title>
        <authorList>
            <person name="Aylward J."/>
            <person name="Wilson A.M."/>
            <person name="Visagie C.M."/>
            <person name="Spraker J."/>
            <person name="Barnes I."/>
            <person name="Buitendag C."/>
            <person name="Ceriani C."/>
            <person name="Del Mar Angel L."/>
            <person name="du Plessis D."/>
            <person name="Fuchs T."/>
            <person name="Gasser K."/>
            <person name="Kramer D."/>
            <person name="Li W."/>
            <person name="Munsamy K."/>
            <person name="Piso A."/>
            <person name="Price J.L."/>
            <person name="Sonnekus B."/>
            <person name="Thomas C."/>
            <person name="van der Nest A."/>
            <person name="van Dijk A."/>
            <person name="van Heerden A."/>
            <person name="van Vuuren N."/>
            <person name="Yilmaz N."/>
            <person name="Duong T.A."/>
            <person name="van der Merwe N.A."/>
            <person name="Wingfield M.J."/>
            <person name="Wingfield B.D."/>
        </authorList>
    </citation>
    <scope>NUCLEOTIDE SEQUENCE [LARGE SCALE GENOMIC DNA]</scope>
    <source>
        <strain evidence="3 4">CMW 18300</strain>
    </source>
</reference>
<gene>
    <name evidence="3" type="ORF">Daus18300_012037</name>
</gene>